<keyword evidence="2" id="KW-1185">Reference proteome</keyword>
<protein>
    <submittedName>
        <fullName evidence="1">Uncharacterized protein</fullName>
    </submittedName>
</protein>
<organism evidence="1 2">
    <name type="scientific">Vararia minispora EC-137</name>
    <dbReference type="NCBI Taxonomy" id="1314806"/>
    <lineage>
        <taxon>Eukaryota</taxon>
        <taxon>Fungi</taxon>
        <taxon>Dikarya</taxon>
        <taxon>Basidiomycota</taxon>
        <taxon>Agaricomycotina</taxon>
        <taxon>Agaricomycetes</taxon>
        <taxon>Russulales</taxon>
        <taxon>Lachnocladiaceae</taxon>
        <taxon>Vararia</taxon>
    </lineage>
</organism>
<evidence type="ECO:0000313" key="1">
    <source>
        <dbReference type="EMBL" id="KAI0031165.1"/>
    </source>
</evidence>
<dbReference type="Proteomes" id="UP000814128">
    <property type="component" value="Unassembled WGS sequence"/>
</dbReference>
<accession>A0ACB8QHS9</accession>
<name>A0ACB8QHS9_9AGAM</name>
<reference evidence="1" key="2">
    <citation type="journal article" date="2022" name="New Phytol.">
        <title>Evolutionary transition to the ectomycorrhizal habit in the genomes of a hyperdiverse lineage of mushroom-forming fungi.</title>
        <authorList>
            <person name="Looney B."/>
            <person name="Miyauchi S."/>
            <person name="Morin E."/>
            <person name="Drula E."/>
            <person name="Courty P.E."/>
            <person name="Kohler A."/>
            <person name="Kuo A."/>
            <person name="LaButti K."/>
            <person name="Pangilinan J."/>
            <person name="Lipzen A."/>
            <person name="Riley R."/>
            <person name="Andreopoulos W."/>
            <person name="He G."/>
            <person name="Johnson J."/>
            <person name="Nolan M."/>
            <person name="Tritt A."/>
            <person name="Barry K.W."/>
            <person name="Grigoriev I.V."/>
            <person name="Nagy L.G."/>
            <person name="Hibbett D."/>
            <person name="Henrissat B."/>
            <person name="Matheny P.B."/>
            <person name="Labbe J."/>
            <person name="Martin F.M."/>
        </authorList>
    </citation>
    <scope>NUCLEOTIDE SEQUENCE</scope>
    <source>
        <strain evidence="1">EC-137</strain>
    </source>
</reference>
<comment type="caution">
    <text evidence="1">The sequence shown here is derived from an EMBL/GenBank/DDBJ whole genome shotgun (WGS) entry which is preliminary data.</text>
</comment>
<gene>
    <name evidence="1" type="ORF">K488DRAFT_71641</name>
</gene>
<reference evidence="1" key="1">
    <citation type="submission" date="2021-02" db="EMBL/GenBank/DDBJ databases">
        <authorList>
            <consortium name="DOE Joint Genome Institute"/>
            <person name="Ahrendt S."/>
            <person name="Looney B.P."/>
            <person name="Miyauchi S."/>
            <person name="Morin E."/>
            <person name="Drula E."/>
            <person name="Courty P.E."/>
            <person name="Chicoki N."/>
            <person name="Fauchery L."/>
            <person name="Kohler A."/>
            <person name="Kuo A."/>
            <person name="Labutti K."/>
            <person name="Pangilinan J."/>
            <person name="Lipzen A."/>
            <person name="Riley R."/>
            <person name="Andreopoulos W."/>
            <person name="He G."/>
            <person name="Johnson J."/>
            <person name="Barry K.W."/>
            <person name="Grigoriev I.V."/>
            <person name="Nagy L."/>
            <person name="Hibbett D."/>
            <person name="Henrissat B."/>
            <person name="Matheny P.B."/>
            <person name="Labbe J."/>
            <person name="Martin F."/>
        </authorList>
    </citation>
    <scope>NUCLEOTIDE SEQUENCE</scope>
    <source>
        <strain evidence="1">EC-137</strain>
    </source>
</reference>
<sequence length="529" mass="61240">MPSLFLLRAQRAASVWTRPNLPLSFLIPQNPKNVWHEPRLPSTADIRFSGALVVENERWLQQGCASDIRAELRARLRAAKVPFASDPWNYIFEDSGAVRHRETGGDDGGDSLDLRVRVLVTCKKKETASFMVKGGLSIPSRVFHPLIGVLGSTVPYGLRITSADRMRSYEVKTMHITTYNLSRTYLYRYKTLRTLRDLLEEREPVNVSSRTPKFYIRHYLDRAHDDKSVFRWRRILGASDASSDEDSDDSDVSEPPTAAREYPIGVFTRRPRRPRKVHRSEAAHALGAHVEWLIAQAHAQTQGRPLIDFPSWLRFADETIERRRWGALGRRDDYDGEMPPENEIRVNLRALLESRGKLKRALMRAEEEREAMEVEDDVQTSSDHARGSDDSEMDPAYDSDYIEDSSDDSSIVEPPDEPLDPEIVDFLRCLPQPLLSPDFKWQCEVQPCDFRVDLRDLTQDNLRSLEEAMVERKARKDGTLRLSGWPRWIHPNWHRPWPPPHLAKLQRMKEERQKKVIIHPEMLERMKAQ</sequence>
<evidence type="ECO:0000313" key="2">
    <source>
        <dbReference type="Proteomes" id="UP000814128"/>
    </source>
</evidence>
<dbReference type="EMBL" id="MU273591">
    <property type="protein sequence ID" value="KAI0031165.1"/>
    <property type="molecule type" value="Genomic_DNA"/>
</dbReference>
<proteinExistence type="predicted"/>